<dbReference type="InterPro" id="IPR002058">
    <property type="entry name" value="PAP_assoc"/>
</dbReference>
<dbReference type="OMA" id="NAPNMLE"/>
<keyword evidence="4 9" id="KW-0808">Transferase</keyword>
<dbReference type="GO" id="GO:0005730">
    <property type="term" value="C:nucleolus"/>
    <property type="evidence" value="ECO:0007669"/>
    <property type="project" value="TreeGrafter"/>
</dbReference>
<dbReference type="Proteomes" id="UP000030680">
    <property type="component" value="Unassembled WGS sequence"/>
</dbReference>
<dbReference type="STRING" id="130081.M2X292"/>
<evidence type="ECO:0000256" key="6">
    <source>
        <dbReference type="ARBA" id="ARBA00022842"/>
    </source>
</evidence>
<dbReference type="Gene3D" id="3.30.460.10">
    <property type="entry name" value="Beta Polymerase, domain 2"/>
    <property type="match status" value="1"/>
</dbReference>
<evidence type="ECO:0000256" key="1">
    <source>
        <dbReference type="ARBA" id="ARBA00001936"/>
    </source>
</evidence>
<evidence type="ECO:0000259" key="8">
    <source>
        <dbReference type="Pfam" id="PF22600"/>
    </source>
</evidence>
<dbReference type="GO" id="GO:0003729">
    <property type="term" value="F:mRNA binding"/>
    <property type="evidence" value="ECO:0007669"/>
    <property type="project" value="TreeGrafter"/>
</dbReference>
<dbReference type="EMBL" id="KB454499">
    <property type="protein sequence ID" value="EME30495.1"/>
    <property type="molecule type" value="Genomic_DNA"/>
</dbReference>
<dbReference type="RefSeq" id="XP_005707015.1">
    <property type="nucleotide sequence ID" value="XM_005706958.1"/>
</dbReference>
<dbReference type="eggNOG" id="KOG1906">
    <property type="taxonomic scope" value="Eukaryota"/>
</dbReference>
<evidence type="ECO:0000256" key="4">
    <source>
        <dbReference type="ARBA" id="ARBA00022679"/>
    </source>
</evidence>
<organism evidence="9 10">
    <name type="scientific">Galdieria sulphuraria</name>
    <name type="common">Red alga</name>
    <dbReference type="NCBI Taxonomy" id="130081"/>
    <lineage>
        <taxon>Eukaryota</taxon>
        <taxon>Rhodophyta</taxon>
        <taxon>Bangiophyceae</taxon>
        <taxon>Galdieriales</taxon>
        <taxon>Galdieriaceae</taxon>
        <taxon>Galdieria</taxon>
    </lineage>
</organism>
<reference evidence="10" key="1">
    <citation type="journal article" date="2013" name="Science">
        <title>Gene transfer from bacteria and archaea facilitated evolution of an extremophilic eukaryote.</title>
        <authorList>
            <person name="Schonknecht G."/>
            <person name="Chen W.H."/>
            <person name="Ternes C.M."/>
            <person name="Barbier G.G."/>
            <person name="Shrestha R.P."/>
            <person name="Stanke M."/>
            <person name="Brautigam A."/>
            <person name="Baker B.J."/>
            <person name="Banfield J.F."/>
            <person name="Garavito R.M."/>
            <person name="Carr K."/>
            <person name="Wilkerson C."/>
            <person name="Rensing S.A."/>
            <person name="Gagneul D."/>
            <person name="Dickenson N.E."/>
            <person name="Oesterhelt C."/>
            <person name="Lercher M.J."/>
            <person name="Weber A.P."/>
        </authorList>
    </citation>
    <scope>NUCLEOTIDE SEQUENCE [LARGE SCALE GENOMIC DNA]</scope>
    <source>
        <strain evidence="10">074W</strain>
    </source>
</reference>
<comment type="cofactor">
    <cofactor evidence="1">
        <name>Mn(2+)</name>
        <dbReference type="ChEBI" id="CHEBI:29035"/>
    </cofactor>
</comment>
<comment type="similarity">
    <text evidence="2">Belongs to the DNA polymerase type-B-like family.</text>
</comment>
<feature type="domain" description="PAP-associated" evidence="7">
    <location>
        <begin position="291"/>
        <end position="349"/>
    </location>
</feature>
<protein>
    <recommendedName>
        <fullName evidence="3">polynucleotide adenylyltransferase</fullName>
        <ecNumber evidence="3">2.7.7.19</ecNumber>
    </recommendedName>
</protein>
<feature type="domain" description="Poly(A) RNA polymerase mitochondrial-like central palm" evidence="8">
    <location>
        <begin position="98"/>
        <end position="230"/>
    </location>
</feature>
<dbReference type="GeneID" id="17089220"/>
<evidence type="ECO:0000256" key="2">
    <source>
        <dbReference type="ARBA" id="ARBA00008593"/>
    </source>
</evidence>
<proteinExistence type="inferred from homology"/>
<dbReference type="SUPFAM" id="SSF81301">
    <property type="entry name" value="Nucleotidyltransferase"/>
    <property type="match status" value="1"/>
</dbReference>
<evidence type="ECO:0000256" key="5">
    <source>
        <dbReference type="ARBA" id="ARBA00022723"/>
    </source>
</evidence>
<dbReference type="Pfam" id="PF22600">
    <property type="entry name" value="MTPAP-like_central"/>
    <property type="match status" value="1"/>
</dbReference>
<dbReference type="GO" id="GO:0046872">
    <property type="term" value="F:metal ion binding"/>
    <property type="evidence" value="ECO:0007669"/>
    <property type="project" value="UniProtKB-KW"/>
</dbReference>
<keyword evidence="5" id="KW-0479">Metal-binding</keyword>
<dbReference type="Gene3D" id="1.10.1410.10">
    <property type="match status" value="1"/>
</dbReference>
<dbReference type="Pfam" id="PF03828">
    <property type="entry name" value="PAP_assoc"/>
    <property type="match status" value="1"/>
</dbReference>
<dbReference type="KEGG" id="gsl:Gasu_21680"/>
<dbReference type="CDD" id="cd05402">
    <property type="entry name" value="NT_PAP_TUTase"/>
    <property type="match status" value="1"/>
</dbReference>
<evidence type="ECO:0000256" key="3">
    <source>
        <dbReference type="ARBA" id="ARBA00012388"/>
    </source>
</evidence>
<keyword evidence="6" id="KW-0460">Magnesium</keyword>
<dbReference type="FunFam" id="3.30.460.10:FF:000006">
    <property type="entry name" value="non-canonical poly(A) RNA polymerase PAPD5"/>
    <property type="match status" value="1"/>
</dbReference>
<gene>
    <name evidence="9" type="ORF">Gasu_21680</name>
</gene>
<name>M2X292_GALSU</name>
<dbReference type="GO" id="GO:0031499">
    <property type="term" value="C:TRAMP complex"/>
    <property type="evidence" value="ECO:0007669"/>
    <property type="project" value="TreeGrafter"/>
</dbReference>
<keyword evidence="9" id="KW-0548">Nucleotidyltransferase</keyword>
<sequence>MDAWLVGEETQPTLGAQTIRTILSQYRKKETKEMVHKHLDDFIPLDSRTDHSLSETHSQWDESNELDKDDSFVFPCWIVNKGTKERIKRAEHPIIALHYEILELERFVSGTREETKQRKQLIERVTEIIRQIWPNSSVHVFGSFATNLYLPTSDIDLCILSSPENGSKRELHLLADVLRRKTNKMRRVMAIDKARVPIIKVTDRETGIQCDISFGRTNGIENVRHIQKYLKRYPSLRPLMMVIKCFLHQRALNEVHEGGIGSYLLLLSIISHLQMIPVNFPDMRKEGFISNLGSLLLSYFQLYGRLFNYMKTGISVKNGGYYYEKVERFPFEINRPNLLSLEDPRDEENELGRNSFAVSRVRTAFSQGYECLFRWDKSMKCTPLSLILQQDEFLVTRRKMTDLNGEHSKVSRKRQRS</sequence>
<dbReference type="PANTHER" id="PTHR23092:SF15">
    <property type="entry name" value="INACTIVE NON-CANONICAL POLY(A) RNA POLYMERASE PROTEIN TRF4-2-RELATED"/>
    <property type="match status" value="1"/>
</dbReference>
<evidence type="ECO:0000313" key="10">
    <source>
        <dbReference type="Proteomes" id="UP000030680"/>
    </source>
</evidence>
<dbReference type="InterPro" id="IPR054708">
    <property type="entry name" value="MTPAP-like_central"/>
</dbReference>
<dbReference type="OrthoDB" id="273917at2759"/>
<dbReference type="Gramene" id="EME30495">
    <property type="protein sequence ID" value="EME30495"/>
    <property type="gene ID" value="Gasu_21680"/>
</dbReference>
<dbReference type="AlphaFoldDB" id="M2X292"/>
<dbReference type="GO" id="GO:0031123">
    <property type="term" value="P:RNA 3'-end processing"/>
    <property type="evidence" value="ECO:0007669"/>
    <property type="project" value="TreeGrafter"/>
</dbReference>
<accession>M2X292</accession>
<keyword evidence="10" id="KW-1185">Reference proteome</keyword>
<dbReference type="InterPro" id="IPR043519">
    <property type="entry name" value="NT_sf"/>
</dbReference>
<dbReference type="EC" id="2.7.7.19" evidence="3"/>
<dbReference type="InterPro" id="IPR045862">
    <property type="entry name" value="Trf4-like"/>
</dbReference>
<evidence type="ECO:0000313" key="9">
    <source>
        <dbReference type="EMBL" id="EME30495.1"/>
    </source>
</evidence>
<dbReference type="PANTHER" id="PTHR23092">
    <property type="entry name" value="POLY(A) RNA POLYMERASE"/>
    <property type="match status" value="1"/>
</dbReference>
<dbReference type="GO" id="GO:0043634">
    <property type="term" value="P:polyadenylation-dependent ncRNA catabolic process"/>
    <property type="evidence" value="ECO:0007669"/>
    <property type="project" value="TreeGrafter"/>
</dbReference>
<evidence type="ECO:0000259" key="7">
    <source>
        <dbReference type="Pfam" id="PF03828"/>
    </source>
</evidence>
<dbReference type="SUPFAM" id="SSF81631">
    <property type="entry name" value="PAP/OAS1 substrate-binding domain"/>
    <property type="match status" value="1"/>
</dbReference>
<dbReference type="GO" id="GO:1990817">
    <property type="term" value="F:poly(A) RNA polymerase activity"/>
    <property type="evidence" value="ECO:0007669"/>
    <property type="project" value="UniProtKB-EC"/>
</dbReference>